<name>A0A6A4WPT2_AMPAM</name>
<organism evidence="2 3">
    <name type="scientific">Amphibalanus amphitrite</name>
    <name type="common">Striped barnacle</name>
    <name type="synonym">Balanus amphitrite</name>
    <dbReference type="NCBI Taxonomy" id="1232801"/>
    <lineage>
        <taxon>Eukaryota</taxon>
        <taxon>Metazoa</taxon>
        <taxon>Ecdysozoa</taxon>
        <taxon>Arthropoda</taxon>
        <taxon>Crustacea</taxon>
        <taxon>Multicrustacea</taxon>
        <taxon>Cirripedia</taxon>
        <taxon>Thoracica</taxon>
        <taxon>Thoracicalcarea</taxon>
        <taxon>Balanomorpha</taxon>
        <taxon>Balanoidea</taxon>
        <taxon>Balanidae</taxon>
        <taxon>Amphibalaninae</taxon>
        <taxon>Amphibalanus</taxon>
    </lineage>
</organism>
<gene>
    <name evidence="2" type="ORF">FJT64_022684</name>
</gene>
<dbReference type="AlphaFoldDB" id="A0A6A4WPT2"/>
<evidence type="ECO:0000313" key="2">
    <source>
        <dbReference type="EMBL" id="KAF0305720.1"/>
    </source>
</evidence>
<evidence type="ECO:0000313" key="3">
    <source>
        <dbReference type="Proteomes" id="UP000440578"/>
    </source>
</evidence>
<sequence length="135" mass="15043">MSPSHKVDERALKNIINNNVIPSDDNTDINLVIYYKNRRTSNLFMKNNMNSPTDSLQRTCIVAVILCNTGIALLAYMDGVAQTPTLGSVVMAAAGAACSAVYKLTKKKEIYKTYWGRPLTIRLLKYASLDKIRNL</sequence>
<feature type="transmembrane region" description="Helical" evidence="1">
    <location>
        <begin position="83"/>
        <end position="102"/>
    </location>
</feature>
<keyword evidence="3" id="KW-1185">Reference proteome</keyword>
<keyword evidence="1" id="KW-0812">Transmembrane</keyword>
<keyword evidence="1" id="KW-0472">Membrane</keyword>
<dbReference type="Proteomes" id="UP000440578">
    <property type="component" value="Unassembled WGS sequence"/>
</dbReference>
<comment type="caution">
    <text evidence="2">The sequence shown here is derived from an EMBL/GenBank/DDBJ whole genome shotgun (WGS) entry which is preliminary data.</text>
</comment>
<keyword evidence="1" id="KW-1133">Transmembrane helix</keyword>
<dbReference type="EMBL" id="VIIS01000727">
    <property type="protein sequence ID" value="KAF0305720.1"/>
    <property type="molecule type" value="Genomic_DNA"/>
</dbReference>
<evidence type="ECO:0000256" key="1">
    <source>
        <dbReference type="SAM" id="Phobius"/>
    </source>
</evidence>
<feature type="transmembrane region" description="Helical" evidence="1">
    <location>
        <begin position="59"/>
        <end position="77"/>
    </location>
</feature>
<protein>
    <submittedName>
        <fullName evidence="2">Uncharacterized protein</fullName>
    </submittedName>
</protein>
<proteinExistence type="predicted"/>
<reference evidence="2 3" key="1">
    <citation type="submission" date="2019-07" db="EMBL/GenBank/DDBJ databases">
        <title>Draft genome assembly of a fouling barnacle, Amphibalanus amphitrite (Darwin, 1854): The first reference genome for Thecostraca.</title>
        <authorList>
            <person name="Kim W."/>
        </authorList>
    </citation>
    <scope>NUCLEOTIDE SEQUENCE [LARGE SCALE GENOMIC DNA]</scope>
    <source>
        <strain evidence="2">SNU_AA5</strain>
        <tissue evidence="2">Soma without cirri and trophi</tissue>
    </source>
</reference>
<accession>A0A6A4WPT2</accession>